<dbReference type="Proteomes" id="UP001165378">
    <property type="component" value="Unassembled WGS sequence"/>
</dbReference>
<evidence type="ECO:0000256" key="8">
    <source>
        <dbReference type="ARBA" id="ARBA00039102"/>
    </source>
</evidence>
<keyword evidence="4" id="KW-0560">Oxidoreductase</keyword>
<evidence type="ECO:0000256" key="4">
    <source>
        <dbReference type="ARBA" id="ARBA00023002"/>
    </source>
</evidence>
<dbReference type="InterPro" id="IPR011032">
    <property type="entry name" value="GroES-like_sf"/>
</dbReference>
<dbReference type="InterPro" id="IPR036291">
    <property type="entry name" value="NAD(P)-bd_dom_sf"/>
</dbReference>
<dbReference type="Gene3D" id="3.40.50.720">
    <property type="entry name" value="NAD(P)-binding Rossmann-like Domain"/>
    <property type="match status" value="1"/>
</dbReference>
<dbReference type="GO" id="GO:0046872">
    <property type="term" value="F:metal ion binding"/>
    <property type="evidence" value="ECO:0007669"/>
    <property type="project" value="UniProtKB-KW"/>
</dbReference>
<sequence length="326" mass="32978">MRALTAVPGRARPPEITKVPDPVVGTGELLVQGVALGLCRTDRAIAAGTYGRAPEGRRRLVLGHEPLGRVVIAPPGSGFAADDLVVGVLGRPGSDRQRGIRRMDGYGSEQWTVAAGDAVLLDPALGQRGVLTAPAAVAARAWERIDGLGGRLATGRGRVLVTGAGTLGLLSALMGLQRGLDVHILVPAGTGVRSAAARGSGATCHTGPVFEAMTRLRPDIVVEATGSAPAVSAVVGYAPAGGIACLLGQEGRPPAPGNGLVFGSAGADHPHYVQAAGVLADAAPAWLDGFFTHRFFLEHAAEAFTGGSDGRSGISGTDAIKVVVDL</sequence>
<dbReference type="GO" id="GO:0016491">
    <property type="term" value="F:oxidoreductase activity"/>
    <property type="evidence" value="ECO:0007669"/>
    <property type="project" value="UniProtKB-KW"/>
</dbReference>
<reference evidence="14" key="1">
    <citation type="submission" date="2022-01" db="EMBL/GenBank/DDBJ databases">
        <title>Genome-Based Taxonomic Classification of the Phylum Actinobacteria.</title>
        <authorList>
            <person name="Gao Y."/>
        </authorList>
    </citation>
    <scope>NUCLEOTIDE SEQUENCE</scope>
    <source>
        <strain evidence="14">KLBMP 8922</strain>
    </source>
</reference>
<proteinExistence type="inferred from homology"/>
<evidence type="ECO:0000256" key="5">
    <source>
        <dbReference type="ARBA" id="ARBA00037678"/>
    </source>
</evidence>
<dbReference type="EMBL" id="JAKFHA010000033">
    <property type="protein sequence ID" value="MCF2532421.1"/>
    <property type="molecule type" value="Genomic_DNA"/>
</dbReference>
<evidence type="ECO:0000259" key="12">
    <source>
        <dbReference type="Pfam" id="PF08240"/>
    </source>
</evidence>
<accession>A0AA41Q704</accession>
<comment type="similarity">
    <text evidence="7">Belongs to the zinc-containing alcohol dehydrogenase family. DOIA dehydrogenase subfamily.</text>
</comment>
<dbReference type="InterPro" id="IPR050129">
    <property type="entry name" value="Zn_alcohol_dh"/>
</dbReference>
<dbReference type="Pfam" id="PF08240">
    <property type="entry name" value="ADH_N"/>
    <property type="match status" value="1"/>
</dbReference>
<dbReference type="Gene3D" id="3.90.180.10">
    <property type="entry name" value="Medium-chain alcohol dehydrogenases, catalytic domain"/>
    <property type="match status" value="1"/>
</dbReference>
<protein>
    <recommendedName>
        <fullName evidence="9">2-deoxy-scyllo-inosamine dehydrogenase</fullName>
        <ecNumber evidence="8">1.1.1.329</ecNumber>
    </recommendedName>
</protein>
<evidence type="ECO:0000256" key="3">
    <source>
        <dbReference type="ARBA" id="ARBA00022833"/>
    </source>
</evidence>
<gene>
    <name evidence="14" type="ORF">LZ495_35125</name>
</gene>
<dbReference type="InterPro" id="IPR031640">
    <property type="entry name" value="Glu_dehyd_C"/>
</dbReference>
<evidence type="ECO:0000313" key="14">
    <source>
        <dbReference type="EMBL" id="MCF2532421.1"/>
    </source>
</evidence>
<comment type="catalytic activity">
    <reaction evidence="10">
        <text>2-deoxy-scyllo-inosamine + NAD(+) = 3-amino-2,3-dideoxy-scyllo-inosose + NADH + H(+)</text>
        <dbReference type="Rhea" id="RHEA:33883"/>
        <dbReference type="ChEBI" id="CHEBI:15378"/>
        <dbReference type="ChEBI" id="CHEBI:57540"/>
        <dbReference type="ChEBI" id="CHEBI:57945"/>
        <dbReference type="ChEBI" id="CHEBI:65002"/>
        <dbReference type="ChEBI" id="CHEBI:65003"/>
        <dbReference type="EC" id="1.1.1.329"/>
    </reaction>
</comment>
<dbReference type="EC" id="1.1.1.329" evidence="8"/>
<comment type="pathway">
    <text evidence="6">Metabolic intermediate biosynthesis; 2-deoxystreptamine biosynthesis; 2-deoxystreptamine from D-glucose 6-phosphate: step 3/4.</text>
</comment>
<dbReference type="RefSeq" id="WP_235057199.1">
    <property type="nucleotide sequence ID" value="NZ_JAKFHA010000033.1"/>
</dbReference>
<dbReference type="Pfam" id="PF16912">
    <property type="entry name" value="Glu_dehyd_C"/>
    <property type="match status" value="1"/>
</dbReference>
<dbReference type="AlphaFoldDB" id="A0AA41Q704"/>
<dbReference type="PANTHER" id="PTHR43401">
    <property type="entry name" value="L-THREONINE 3-DEHYDROGENASE"/>
    <property type="match status" value="1"/>
</dbReference>
<dbReference type="PANTHER" id="PTHR43401:SF2">
    <property type="entry name" value="L-THREONINE 3-DEHYDROGENASE"/>
    <property type="match status" value="1"/>
</dbReference>
<feature type="domain" description="Glucose dehydrogenase C-terminal" evidence="13">
    <location>
        <begin position="128"/>
        <end position="309"/>
    </location>
</feature>
<evidence type="ECO:0000313" key="15">
    <source>
        <dbReference type="Proteomes" id="UP001165378"/>
    </source>
</evidence>
<keyword evidence="2" id="KW-0479">Metal-binding</keyword>
<comment type="catalytic activity">
    <reaction evidence="11">
        <text>2-deoxy-scyllo-inosamine + NADP(+) = 3-amino-2,3-dideoxy-scyllo-inosose + NADPH + H(+)</text>
        <dbReference type="Rhea" id="RHEA:33879"/>
        <dbReference type="ChEBI" id="CHEBI:15378"/>
        <dbReference type="ChEBI" id="CHEBI:57783"/>
        <dbReference type="ChEBI" id="CHEBI:58349"/>
        <dbReference type="ChEBI" id="CHEBI:65002"/>
        <dbReference type="ChEBI" id="CHEBI:65003"/>
        <dbReference type="EC" id="1.1.1.329"/>
    </reaction>
</comment>
<dbReference type="InterPro" id="IPR013154">
    <property type="entry name" value="ADH-like_N"/>
</dbReference>
<comment type="cofactor">
    <cofactor evidence="1">
        <name>Zn(2+)</name>
        <dbReference type="ChEBI" id="CHEBI:29105"/>
    </cofactor>
</comment>
<evidence type="ECO:0000256" key="1">
    <source>
        <dbReference type="ARBA" id="ARBA00001947"/>
    </source>
</evidence>
<feature type="domain" description="Alcohol dehydrogenase-like N-terminal" evidence="12">
    <location>
        <begin position="26"/>
        <end position="86"/>
    </location>
</feature>
<keyword evidence="3" id="KW-0862">Zinc</keyword>
<evidence type="ECO:0000256" key="9">
    <source>
        <dbReference type="ARBA" id="ARBA00039387"/>
    </source>
</evidence>
<evidence type="ECO:0000256" key="6">
    <source>
        <dbReference type="ARBA" id="ARBA00037908"/>
    </source>
</evidence>
<evidence type="ECO:0000256" key="11">
    <source>
        <dbReference type="ARBA" id="ARBA00049085"/>
    </source>
</evidence>
<evidence type="ECO:0000256" key="10">
    <source>
        <dbReference type="ARBA" id="ARBA00048685"/>
    </source>
</evidence>
<dbReference type="SUPFAM" id="SSF51735">
    <property type="entry name" value="NAD(P)-binding Rossmann-fold domains"/>
    <property type="match status" value="1"/>
</dbReference>
<evidence type="ECO:0000259" key="13">
    <source>
        <dbReference type="Pfam" id="PF16912"/>
    </source>
</evidence>
<evidence type="ECO:0000256" key="2">
    <source>
        <dbReference type="ARBA" id="ARBA00022723"/>
    </source>
</evidence>
<comment type="function">
    <text evidence="5">Catalyzes the oxidation of 2-deoxy-scyllo-inosamine (DOIA) with NAD(+) or NADP(+), forming 3-amino-2,3-dideoxy-scyllo-inosose (amino-DOI).</text>
</comment>
<name>A0AA41Q704_9ACTN</name>
<comment type="caution">
    <text evidence="14">The sequence shown here is derived from an EMBL/GenBank/DDBJ whole genome shotgun (WGS) entry which is preliminary data.</text>
</comment>
<organism evidence="14 15">
    <name type="scientific">Yinghuangia soli</name>
    <dbReference type="NCBI Taxonomy" id="2908204"/>
    <lineage>
        <taxon>Bacteria</taxon>
        <taxon>Bacillati</taxon>
        <taxon>Actinomycetota</taxon>
        <taxon>Actinomycetes</taxon>
        <taxon>Kitasatosporales</taxon>
        <taxon>Streptomycetaceae</taxon>
        <taxon>Yinghuangia</taxon>
    </lineage>
</organism>
<keyword evidence="15" id="KW-1185">Reference proteome</keyword>
<evidence type="ECO:0000256" key="7">
    <source>
        <dbReference type="ARBA" id="ARBA00038004"/>
    </source>
</evidence>
<dbReference type="SUPFAM" id="SSF50129">
    <property type="entry name" value="GroES-like"/>
    <property type="match status" value="1"/>
</dbReference>